<evidence type="ECO:0000259" key="2">
    <source>
        <dbReference type="Pfam" id="PF13649"/>
    </source>
</evidence>
<feature type="domain" description="Methyltransferase" evidence="2">
    <location>
        <begin position="36"/>
        <end position="129"/>
    </location>
</feature>
<organism evidence="3 4">
    <name type="scientific">Pseudovibrio exalbescens</name>
    <dbReference type="NCBI Taxonomy" id="197461"/>
    <lineage>
        <taxon>Bacteria</taxon>
        <taxon>Pseudomonadati</taxon>
        <taxon>Pseudomonadota</taxon>
        <taxon>Alphaproteobacteria</taxon>
        <taxon>Hyphomicrobiales</taxon>
        <taxon>Stappiaceae</taxon>
        <taxon>Pseudovibrio</taxon>
    </lineage>
</organism>
<protein>
    <submittedName>
        <fullName evidence="3">Tellurium resistance protein TehB</fullName>
    </submittedName>
</protein>
<dbReference type="STRING" id="197461.A3843_15475"/>
<dbReference type="PANTHER" id="PTHR43861:SF3">
    <property type="entry name" value="PUTATIVE (AFU_ORTHOLOGUE AFUA_2G14390)-RELATED"/>
    <property type="match status" value="1"/>
</dbReference>
<name>A0A1U7JEU8_9HYPH</name>
<comment type="caution">
    <text evidence="3">The sequence shown here is derived from an EMBL/GenBank/DDBJ whole genome shotgun (WGS) entry which is preliminary data.</text>
</comment>
<reference evidence="3 4" key="1">
    <citation type="submission" date="2016-03" db="EMBL/GenBank/DDBJ databases">
        <title>Genome sequence of Nesiotobacter sp. nov., a moderately halophilic alphaproteobacterium isolated from the Yellow Sea, China.</title>
        <authorList>
            <person name="Zhang G."/>
            <person name="Zhang R."/>
        </authorList>
    </citation>
    <scope>NUCLEOTIDE SEQUENCE [LARGE SCALE GENOMIC DNA]</scope>
    <source>
        <strain evidence="3 4">WB1-6</strain>
    </source>
</reference>
<evidence type="ECO:0000313" key="4">
    <source>
        <dbReference type="Proteomes" id="UP000185783"/>
    </source>
</evidence>
<dbReference type="InterPro" id="IPR041698">
    <property type="entry name" value="Methyltransf_25"/>
</dbReference>
<evidence type="ECO:0000313" key="3">
    <source>
        <dbReference type="EMBL" id="OKL43263.1"/>
    </source>
</evidence>
<keyword evidence="1" id="KW-0808">Transferase</keyword>
<keyword evidence="4" id="KW-1185">Reference proteome</keyword>
<dbReference type="CDD" id="cd02440">
    <property type="entry name" value="AdoMet_MTases"/>
    <property type="match status" value="1"/>
</dbReference>
<dbReference type="AlphaFoldDB" id="A0A1U7JEU8"/>
<sequence length="167" mass="19014">MQKYDKIYKHNPEYFGHTSKQFTTMFNNLDFDAGLVLDLGAGQGRDAVYLANRGHHVIAVDTSAVGLEQLRERIEAEHLSIETVHTDAIGYAPQHQFDAIVCDRFFHELASNTRVRVLEKYIGHLKSDGYLLIADDKSVLPQLRDSLKKHGFEFIRDKNGILFALKP</sequence>
<dbReference type="EMBL" id="LVVZ01000022">
    <property type="protein sequence ID" value="OKL43263.1"/>
    <property type="molecule type" value="Genomic_DNA"/>
</dbReference>
<dbReference type="Pfam" id="PF13649">
    <property type="entry name" value="Methyltransf_25"/>
    <property type="match status" value="1"/>
</dbReference>
<dbReference type="InterPro" id="IPR029063">
    <property type="entry name" value="SAM-dependent_MTases_sf"/>
</dbReference>
<gene>
    <name evidence="3" type="ORF">A3843_15475</name>
</gene>
<accession>A0A1U7JEU8</accession>
<dbReference type="PANTHER" id="PTHR43861">
    <property type="entry name" value="TRANS-ACONITATE 2-METHYLTRANSFERASE-RELATED"/>
    <property type="match status" value="1"/>
</dbReference>
<proteinExistence type="predicted"/>
<dbReference type="SUPFAM" id="SSF53335">
    <property type="entry name" value="S-adenosyl-L-methionine-dependent methyltransferases"/>
    <property type="match status" value="1"/>
</dbReference>
<dbReference type="GO" id="GO:0016740">
    <property type="term" value="F:transferase activity"/>
    <property type="evidence" value="ECO:0007669"/>
    <property type="project" value="UniProtKB-KW"/>
</dbReference>
<evidence type="ECO:0000256" key="1">
    <source>
        <dbReference type="ARBA" id="ARBA00022679"/>
    </source>
</evidence>
<dbReference type="Proteomes" id="UP000185783">
    <property type="component" value="Unassembled WGS sequence"/>
</dbReference>
<dbReference type="Gene3D" id="3.40.50.150">
    <property type="entry name" value="Vaccinia Virus protein VP39"/>
    <property type="match status" value="1"/>
</dbReference>